<dbReference type="NCBIfam" id="TIGR00187">
    <property type="entry name" value="ribE"/>
    <property type="match status" value="1"/>
</dbReference>
<dbReference type="GO" id="GO:0004746">
    <property type="term" value="F:riboflavin synthase activity"/>
    <property type="evidence" value="ECO:0007669"/>
    <property type="project" value="UniProtKB-UniRule"/>
</dbReference>
<feature type="domain" description="Lumazine-binding" evidence="11">
    <location>
        <begin position="100"/>
        <end position="196"/>
    </location>
</feature>
<evidence type="ECO:0000259" key="11">
    <source>
        <dbReference type="PROSITE" id="PS51177"/>
    </source>
</evidence>
<dbReference type="GO" id="GO:0009231">
    <property type="term" value="P:riboflavin biosynthetic process"/>
    <property type="evidence" value="ECO:0007669"/>
    <property type="project" value="UniProtKB-KW"/>
</dbReference>
<dbReference type="Gene3D" id="2.40.30.20">
    <property type="match status" value="2"/>
</dbReference>
<evidence type="ECO:0000313" key="13">
    <source>
        <dbReference type="Proteomes" id="UP000500930"/>
    </source>
</evidence>
<dbReference type="KEGG" id="aplt:ANPL_00630"/>
<dbReference type="SUPFAM" id="SSF63380">
    <property type="entry name" value="Riboflavin synthase domain-like"/>
    <property type="match status" value="2"/>
</dbReference>
<evidence type="ECO:0000256" key="3">
    <source>
        <dbReference type="ARBA" id="ARBA00004887"/>
    </source>
</evidence>
<dbReference type="PANTHER" id="PTHR21098:SF12">
    <property type="entry name" value="RIBOFLAVIN SYNTHASE"/>
    <property type="match status" value="1"/>
</dbReference>
<dbReference type="Pfam" id="PF00677">
    <property type="entry name" value="Lum_binding"/>
    <property type="match status" value="2"/>
</dbReference>
<evidence type="ECO:0000256" key="4">
    <source>
        <dbReference type="ARBA" id="ARBA00012827"/>
    </source>
</evidence>
<evidence type="ECO:0000256" key="10">
    <source>
        <dbReference type="PROSITE-ProRule" id="PRU00524"/>
    </source>
</evidence>
<accession>A0A858PXD7</accession>
<keyword evidence="6" id="KW-0686">Riboflavin biosynthesis</keyword>
<dbReference type="NCBIfam" id="NF006767">
    <property type="entry name" value="PRK09289.1"/>
    <property type="match status" value="1"/>
</dbReference>
<dbReference type="PIRSF" id="PIRSF000498">
    <property type="entry name" value="Riboflavin_syn_A"/>
    <property type="match status" value="1"/>
</dbReference>
<organism evidence="12 13">
    <name type="scientific">Anaplasma platys</name>
    <dbReference type="NCBI Taxonomy" id="949"/>
    <lineage>
        <taxon>Bacteria</taxon>
        <taxon>Pseudomonadati</taxon>
        <taxon>Pseudomonadota</taxon>
        <taxon>Alphaproteobacteria</taxon>
        <taxon>Rickettsiales</taxon>
        <taxon>Anaplasmataceae</taxon>
        <taxon>Anaplasma</taxon>
    </lineage>
</organism>
<evidence type="ECO:0000256" key="7">
    <source>
        <dbReference type="ARBA" id="ARBA00022679"/>
    </source>
</evidence>
<evidence type="ECO:0000256" key="1">
    <source>
        <dbReference type="ARBA" id="ARBA00000968"/>
    </source>
</evidence>
<dbReference type="RefSeq" id="WP_169192888.1">
    <property type="nucleotide sequence ID" value="NZ_CP046391.1"/>
</dbReference>
<keyword evidence="13" id="KW-1185">Reference proteome</keyword>
<protein>
    <recommendedName>
        <fullName evidence="5 9">Riboflavin synthase</fullName>
        <ecNumber evidence="4 9">2.5.1.9</ecNumber>
    </recommendedName>
</protein>
<keyword evidence="8" id="KW-0677">Repeat</keyword>
<reference evidence="12 13" key="1">
    <citation type="journal article" date="2020" name="Pathogens">
        <title>First Whole Genome Sequence of Anaplasma platys, an Obligate Intracellular Rickettsial Pathogen of Dogs.</title>
        <authorList>
            <person name="Llanes A."/>
            <person name="Rajeev S."/>
        </authorList>
    </citation>
    <scope>NUCLEOTIDE SEQUENCE [LARGE SCALE GENOMIC DNA]</scope>
    <source>
        <strain evidence="12 13">S3</strain>
    </source>
</reference>
<evidence type="ECO:0000256" key="6">
    <source>
        <dbReference type="ARBA" id="ARBA00022619"/>
    </source>
</evidence>
<keyword evidence="7" id="KW-0808">Transferase</keyword>
<dbReference type="PROSITE" id="PS51177">
    <property type="entry name" value="LUMAZINE_BIND"/>
    <property type="match status" value="2"/>
</dbReference>
<dbReference type="InterPro" id="IPR001783">
    <property type="entry name" value="Lumazine-bd"/>
</dbReference>
<dbReference type="CDD" id="cd00402">
    <property type="entry name" value="Riboflavin_synthase_like"/>
    <property type="match status" value="1"/>
</dbReference>
<sequence length="198" mass="21261">MFSGIIAAVGHLVDVSRISESDVIAHIGTQKKEIFGGISKGSSVSCSGACLTVVEKCDEHFVVNISAETMRATNLKLWTKGTKINLEPSLKVGDPLDGHLVQGHVDCLGTVLSITRNAGSRVVEILCDESQMKYLAHKGSVAVDGVSLTINDASPGKFCVNIVPYTWDNTTFQYLMVGDIVNIETDLIARYLAALHRA</sequence>
<comment type="function">
    <text evidence="2">Catalyzes the dismutation of two molecules of 6,7-dimethyl-8-ribityllumazine, resulting in the formation of riboflavin and 5-amino-6-(D-ribitylamino)uracil.</text>
</comment>
<dbReference type="PANTHER" id="PTHR21098">
    <property type="entry name" value="RIBOFLAVIN SYNTHASE ALPHA CHAIN"/>
    <property type="match status" value="1"/>
</dbReference>
<gene>
    <name evidence="12" type="primary">ribE</name>
    <name evidence="12" type="ORF">ANPL_00630</name>
</gene>
<feature type="domain" description="Lumazine-binding" evidence="11">
    <location>
        <begin position="1"/>
        <end position="99"/>
    </location>
</feature>
<feature type="repeat" description="Lumazine-binding" evidence="10">
    <location>
        <begin position="100"/>
        <end position="196"/>
    </location>
</feature>
<evidence type="ECO:0000313" key="12">
    <source>
        <dbReference type="EMBL" id="QJC27244.1"/>
    </source>
</evidence>
<proteinExistence type="predicted"/>
<dbReference type="AlphaFoldDB" id="A0A858PXD7"/>
<evidence type="ECO:0000256" key="8">
    <source>
        <dbReference type="ARBA" id="ARBA00022737"/>
    </source>
</evidence>
<dbReference type="InterPro" id="IPR017938">
    <property type="entry name" value="Riboflavin_synthase-like_b-brl"/>
</dbReference>
<dbReference type="Proteomes" id="UP000500930">
    <property type="component" value="Chromosome"/>
</dbReference>
<dbReference type="InterPro" id="IPR023366">
    <property type="entry name" value="ATP_synth_asu-like_sf"/>
</dbReference>
<feature type="repeat" description="Lumazine-binding" evidence="10">
    <location>
        <begin position="1"/>
        <end position="99"/>
    </location>
</feature>
<evidence type="ECO:0000256" key="5">
    <source>
        <dbReference type="ARBA" id="ARBA00013950"/>
    </source>
</evidence>
<evidence type="ECO:0000256" key="9">
    <source>
        <dbReference type="NCBIfam" id="TIGR00187"/>
    </source>
</evidence>
<name>A0A858PXD7_9RICK</name>
<dbReference type="EMBL" id="CP046391">
    <property type="protein sequence ID" value="QJC27244.1"/>
    <property type="molecule type" value="Genomic_DNA"/>
</dbReference>
<evidence type="ECO:0000256" key="2">
    <source>
        <dbReference type="ARBA" id="ARBA00002803"/>
    </source>
</evidence>
<dbReference type="EC" id="2.5.1.9" evidence="4 9"/>
<dbReference type="InterPro" id="IPR026017">
    <property type="entry name" value="Lumazine-bd_dom"/>
</dbReference>
<comment type="pathway">
    <text evidence="3">Cofactor biosynthesis; riboflavin biosynthesis; riboflavin from 2-hydroxy-3-oxobutyl phosphate and 5-amino-6-(D-ribitylamino)uracil: step 2/2.</text>
</comment>
<comment type="catalytic activity">
    <reaction evidence="1">
        <text>2 6,7-dimethyl-8-(1-D-ribityl)lumazine + H(+) = 5-amino-6-(D-ribitylamino)uracil + riboflavin</text>
        <dbReference type="Rhea" id="RHEA:20772"/>
        <dbReference type="ChEBI" id="CHEBI:15378"/>
        <dbReference type="ChEBI" id="CHEBI:15934"/>
        <dbReference type="ChEBI" id="CHEBI:57986"/>
        <dbReference type="ChEBI" id="CHEBI:58201"/>
        <dbReference type="EC" id="2.5.1.9"/>
    </reaction>
</comment>